<organism evidence="1 2">
    <name type="scientific">Comamonas testosteroni</name>
    <name type="common">Pseudomonas testosteroni</name>
    <dbReference type="NCBI Taxonomy" id="285"/>
    <lineage>
        <taxon>Bacteria</taxon>
        <taxon>Pseudomonadati</taxon>
        <taxon>Pseudomonadota</taxon>
        <taxon>Betaproteobacteria</taxon>
        <taxon>Burkholderiales</taxon>
        <taxon>Comamonadaceae</taxon>
        <taxon>Comamonas</taxon>
    </lineage>
</organism>
<name>A0A096FKC7_COMTE</name>
<dbReference type="EMBL" id="AWOR01000037">
    <property type="protein sequence ID" value="KGH30821.1"/>
    <property type="molecule type" value="Genomic_DNA"/>
</dbReference>
<evidence type="ECO:0000313" key="1">
    <source>
        <dbReference type="EMBL" id="KGH30821.1"/>
    </source>
</evidence>
<evidence type="ECO:0000313" key="2">
    <source>
        <dbReference type="Proteomes" id="UP000029553"/>
    </source>
</evidence>
<sequence>MPLGRGLSISYGVDMSIHVQPQPLQAWAVSFTSLEGESAKAPTKASYKGTVPPSKDGVYLVNGKFSRFLSGLWRVPSSDVAKAAQEVRFDAFSSPEFRFAQRYRWTEIEECLLA</sequence>
<comment type="caution">
    <text evidence="1">The sequence shown here is derived from an EMBL/GenBank/DDBJ whole genome shotgun (WGS) entry which is preliminary data.</text>
</comment>
<protein>
    <submittedName>
        <fullName evidence="1">Uncharacterized protein</fullName>
    </submittedName>
</protein>
<accession>A0A096FKC7</accession>
<reference evidence="1 2" key="1">
    <citation type="submission" date="2013-09" db="EMBL/GenBank/DDBJ databases">
        <title>High correlation between genotypes and phenotypes of environmental bacteria Comamonas testosteroni strains.</title>
        <authorList>
            <person name="Liu L."/>
            <person name="Zhu W."/>
            <person name="Xia X."/>
            <person name="Xu B."/>
            <person name="Luo M."/>
            <person name="Wang G."/>
        </authorList>
    </citation>
    <scope>NUCLEOTIDE SEQUENCE [LARGE SCALE GENOMIC DNA]</scope>
    <source>
        <strain evidence="1 2">JL40</strain>
    </source>
</reference>
<dbReference type="AlphaFoldDB" id="A0A096FKC7"/>
<dbReference type="Proteomes" id="UP000029553">
    <property type="component" value="Unassembled WGS sequence"/>
</dbReference>
<proteinExistence type="predicted"/>
<gene>
    <name evidence="1" type="ORF">P353_08145</name>
</gene>